<dbReference type="Proteomes" id="UP000290540">
    <property type="component" value="Unassembled WGS sequence"/>
</dbReference>
<evidence type="ECO:0000256" key="3">
    <source>
        <dbReference type="ARBA" id="ARBA00049194"/>
    </source>
</evidence>
<dbReference type="Gene3D" id="3.40.605.10">
    <property type="entry name" value="Aldehyde Dehydrogenase, Chain A, domain 1"/>
    <property type="match status" value="1"/>
</dbReference>
<dbReference type="Gene3D" id="3.40.309.10">
    <property type="entry name" value="Aldehyde Dehydrogenase, Chain A, domain 2"/>
    <property type="match status" value="1"/>
</dbReference>
<dbReference type="InterPro" id="IPR016161">
    <property type="entry name" value="Ald_DH/histidinol_DH"/>
</dbReference>
<dbReference type="EC" id="1.2.1.3" evidence="2"/>
<comment type="catalytic activity">
    <reaction evidence="3">
        <text>an aldehyde + NAD(+) + H2O = a carboxylate + NADH + 2 H(+)</text>
        <dbReference type="Rhea" id="RHEA:16185"/>
        <dbReference type="ChEBI" id="CHEBI:15377"/>
        <dbReference type="ChEBI" id="CHEBI:15378"/>
        <dbReference type="ChEBI" id="CHEBI:17478"/>
        <dbReference type="ChEBI" id="CHEBI:29067"/>
        <dbReference type="ChEBI" id="CHEBI:57540"/>
        <dbReference type="ChEBI" id="CHEBI:57945"/>
        <dbReference type="EC" id="1.2.1.3"/>
    </reaction>
</comment>
<proteinExistence type="inferred from homology"/>
<name>A0A4Q2V862_FUSOX</name>
<dbReference type="InterPro" id="IPR016163">
    <property type="entry name" value="Ald_DH_C"/>
</dbReference>
<accession>A0A4Q2V862</accession>
<gene>
    <name evidence="5" type="ORF">BFJ63_vAg16727</name>
</gene>
<comment type="caution">
    <text evidence="5">The sequence shown here is derived from an EMBL/GenBank/DDBJ whole genome shotgun (WGS) entry which is preliminary data.</text>
</comment>
<comment type="similarity">
    <text evidence="1">Belongs to the aldehyde dehydrogenase family.</text>
</comment>
<feature type="domain" description="Aldehyde dehydrogenase" evidence="4">
    <location>
        <begin position="2"/>
        <end position="136"/>
    </location>
</feature>
<evidence type="ECO:0000313" key="5">
    <source>
        <dbReference type="EMBL" id="RYC80383.1"/>
    </source>
</evidence>
<dbReference type="AlphaFoldDB" id="A0A4Q2V862"/>
<evidence type="ECO:0000256" key="1">
    <source>
        <dbReference type="ARBA" id="ARBA00009986"/>
    </source>
</evidence>
<dbReference type="Pfam" id="PF00171">
    <property type="entry name" value="Aldedh"/>
    <property type="match status" value="1"/>
</dbReference>
<dbReference type="PANTHER" id="PTHR11699">
    <property type="entry name" value="ALDEHYDE DEHYDROGENASE-RELATED"/>
    <property type="match status" value="1"/>
</dbReference>
<dbReference type="SUPFAM" id="SSF53720">
    <property type="entry name" value="ALDH-like"/>
    <property type="match status" value="1"/>
</dbReference>
<dbReference type="InterPro" id="IPR016162">
    <property type="entry name" value="Ald_DH_N"/>
</dbReference>
<reference evidence="5 6" key="1">
    <citation type="submission" date="2016-12" db="EMBL/GenBank/DDBJ databases">
        <title>Draft genome sequence of Fusarium oxysporum causing rot on Narcissus.</title>
        <authorList>
            <person name="Armitage A.D."/>
            <person name="Taylor A."/>
            <person name="Clarkson J.P."/>
            <person name="Harrison R.J."/>
            <person name="Jackson A.C."/>
        </authorList>
    </citation>
    <scope>NUCLEOTIDE SEQUENCE [LARGE SCALE GENOMIC DNA]</scope>
    <source>
        <strain evidence="5 6">N139</strain>
    </source>
</reference>
<dbReference type="GO" id="GO:0004029">
    <property type="term" value="F:aldehyde dehydrogenase (NAD+) activity"/>
    <property type="evidence" value="ECO:0007669"/>
    <property type="project" value="UniProtKB-EC"/>
</dbReference>
<dbReference type="EMBL" id="MQTW01000381">
    <property type="protein sequence ID" value="RYC80383.1"/>
    <property type="molecule type" value="Genomic_DNA"/>
</dbReference>
<sequence>MDGARLVYGGKQRPDGIPSDLSNGYWVTPTVFSDCTDTMKIVQEEIFGPVMSILTYETVDEAITRANDTPLGLAAGVFGKDHMVMRSIIKRLQAGITWINTWGEGPASMSVGGYKMSGMGVENGRKGLAEWYQTKSTFISERGFVNSVFSEVS</sequence>
<organism evidence="5 6">
    <name type="scientific">Fusarium oxysporum f. sp. narcissi</name>
    <dbReference type="NCBI Taxonomy" id="451672"/>
    <lineage>
        <taxon>Eukaryota</taxon>
        <taxon>Fungi</taxon>
        <taxon>Dikarya</taxon>
        <taxon>Ascomycota</taxon>
        <taxon>Pezizomycotina</taxon>
        <taxon>Sordariomycetes</taxon>
        <taxon>Hypocreomycetidae</taxon>
        <taxon>Hypocreales</taxon>
        <taxon>Nectriaceae</taxon>
        <taxon>Fusarium</taxon>
        <taxon>Fusarium oxysporum species complex</taxon>
    </lineage>
</organism>
<evidence type="ECO:0000256" key="2">
    <source>
        <dbReference type="ARBA" id="ARBA00024226"/>
    </source>
</evidence>
<dbReference type="InterPro" id="IPR015590">
    <property type="entry name" value="Aldehyde_DH_dom"/>
</dbReference>
<evidence type="ECO:0000259" key="4">
    <source>
        <dbReference type="Pfam" id="PF00171"/>
    </source>
</evidence>
<evidence type="ECO:0000313" key="6">
    <source>
        <dbReference type="Proteomes" id="UP000290540"/>
    </source>
</evidence>
<protein>
    <recommendedName>
        <fullName evidence="2">aldehyde dehydrogenase (NAD(+))</fullName>
        <ecNumber evidence="2">1.2.1.3</ecNumber>
    </recommendedName>
</protein>